<dbReference type="EMBL" id="CAFBPM010000001">
    <property type="protein sequence ID" value="CAB5006085.1"/>
    <property type="molecule type" value="Genomic_DNA"/>
</dbReference>
<keyword evidence="7" id="KW-0289">Folate biosynthesis</keyword>
<organism evidence="10">
    <name type="scientific">freshwater metagenome</name>
    <dbReference type="NCBI Taxonomy" id="449393"/>
    <lineage>
        <taxon>unclassified sequences</taxon>
        <taxon>metagenomes</taxon>
        <taxon>ecological metagenomes</taxon>
    </lineage>
</organism>
<feature type="domain" description="7,8-dihydro-6-hydroxymethylpterin-pyrophosphokinase" evidence="8">
    <location>
        <begin position="86"/>
        <end position="97"/>
    </location>
</feature>
<evidence type="ECO:0000256" key="6">
    <source>
        <dbReference type="ARBA" id="ARBA00022840"/>
    </source>
</evidence>
<evidence type="ECO:0000313" key="10">
    <source>
        <dbReference type="EMBL" id="CAB4874899.1"/>
    </source>
</evidence>
<dbReference type="CDD" id="cd00483">
    <property type="entry name" value="HPPK"/>
    <property type="match status" value="1"/>
</dbReference>
<dbReference type="InterPro" id="IPR000550">
    <property type="entry name" value="Hppk"/>
</dbReference>
<keyword evidence="3" id="KW-0808">Transferase</keyword>
<gene>
    <name evidence="9" type="ORF">UFOPK3164_00403</name>
    <name evidence="10" type="ORF">UFOPK3427_01062</name>
    <name evidence="11" type="ORF">UFOPK4112_00024</name>
</gene>
<evidence type="ECO:0000256" key="1">
    <source>
        <dbReference type="ARBA" id="ARBA00005051"/>
    </source>
</evidence>
<dbReference type="Pfam" id="PF01288">
    <property type="entry name" value="HPPK"/>
    <property type="match status" value="1"/>
</dbReference>
<dbReference type="GO" id="GO:0003848">
    <property type="term" value="F:2-amino-4-hydroxy-6-hydroxymethyldihydropteridine diphosphokinase activity"/>
    <property type="evidence" value="ECO:0007669"/>
    <property type="project" value="UniProtKB-EC"/>
</dbReference>
<dbReference type="SUPFAM" id="SSF55083">
    <property type="entry name" value="6-hydroxymethyl-7,8-dihydropterin pyrophosphokinase, HPPK"/>
    <property type="match status" value="1"/>
</dbReference>
<dbReference type="Gene3D" id="3.30.70.560">
    <property type="entry name" value="7,8-Dihydro-6-hydroxymethylpterin-pyrophosphokinase HPPK"/>
    <property type="match status" value="1"/>
</dbReference>
<dbReference type="GO" id="GO:0046654">
    <property type="term" value="P:tetrahydrofolate biosynthetic process"/>
    <property type="evidence" value="ECO:0007669"/>
    <property type="project" value="UniProtKB-UniPathway"/>
</dbReference>
<proteinExistence type="predicted"/>
<evidence type="ECO:0000259" key="8">
    <source>
        <dbReference type="PROSITE" id="PS00794"/>
    </source>
</evidence>
<evidence type="ECO:0000313" key="9">
    <source>
        <dbReference type="EMBL" id="CAB4820855.1"/>
    </source>
</evidence>
<dbReference type="NCBIfam" id="TIGR01498">
    <property type="entry name" value="folK"/>
    <property type="match status" value="1"/>
</dbReference>
<dbReference type="EMBL" id="CAFABE010000011">
    <property type="protein sequence ID" value="CAB4820855.1"/>
    <property type="molecule type" value="Genomic_DNA"/>
</dbReference>
<evidence type="ECO:0000256" key="4">
    <source>
        <dbReference type="ARBA" id="ARBA00022741"/>
    </source>
</evidence>
<sequence length="155" mass="16819">MTRAFLGLGTNLGDRRGELLRAVTTLEKTGELVGVSNLYETEPVGGPPQDPFLNIVVALETTQTPEELLATCQALETTAERIRTVRFGPRTLDVDVLYVQGETRDSASLTVPHPRMFERAFVLAPLRELAPDLVTDELLEASVGDVVCVGKLVDG</sequence>
<evidence type="ECO:0000256" key="5">
    <source>
        <dbReference type="ARBA" id="ARBA00022777"/>
    </source>
</evidence>
<dbReference type="UniPathway" id="UPA00077">
    <property type="reaction ID" value="UER00155"/>
</dbReference>
<dbReference type="GO" id="GO:0005524">
    <property type="term" value="F:ATP binding"/>
    <property type="evidence" value="ECO:0007669"/>
    <property type="project" value="UniProtKB-KW"/>
</dbReference>
<reference evidence="10" key="1">
    <citation type="submission" date="2020-05" db="EMBL/GenBank/DDBJ databases">
        <authorList>
            <person name="Chiriac C."/>
            <person name="Salcher M."/>
            <person name="Ghai R."/>
            <person name="Kavagutti S V."/>
        </authorList>
    </citation>
    <scope>NUCLEOTIDE SEQUENCE</scope>
</reference>
<dbReference type="PANTHER" id="PTHR43071:SF1">
    <property type="entry name" value="2-AMINO-4-HYDROXY-6-HYDROXYMETHYLDIHYDROPTERIDINE PYROPHOSPHOKINASE"/>
    <property type="match status" value="1"/>
</dbReference>
<name>A0A6J7E2Z6_9ZZZZ</name>
<accession>A0A6J7E2Z6</accession>
<keyword evidence="6" id="KW-0067">ATP-binding</keyword>
<dbReference type="EC" id="2.7.6.3" evidence="2"/>
<protein>
    <recommendedName>
        <fullName evidence="2">2-amino-4-hydroxy-6-hydroxymethyldihydropteridine diphosphokinase</fullName>
        <ecNumber evidence="2">2.7.6.3</ecNumber>
    </recommendedName>
</protein>
<dbReference type="EMBL" id="CAFBLT010000001">
    <property type="protein sequence ID" value="CAB4874899.1"/>
    <property type="molecule type" value="Genomic_DNA"/>
</dbReference>
<dbReference type="PANTHER" id="PTHR43071">
    <property type="entry name" value="2-AMINO-4-HYDROXY-6-HYDROXYMETHYLDIHYDROPTERIDINE PYROPHOSPHOKINASE"/>
    <property type="match status" value="1"/>
</dbReference>
<dbReference type="GO" id="GO:0046656">
    <property type="term" value="P:folic acid biosynthetic process"/>
    <property type="evidence" value="ECO:0007669"/>
    <property type="project" value="UniProtKB-KW"/>
</dbReference>
<evidence type="ECO:0000256" key="2">
    <source>
        <dbReference type="ARBA" id="ARBA00013253"/>
    </source>
</evidence>
<evidence type="ECO:0000256" key="3">
    <source>
        <dbReference type="ARBA" id="ARBA00022679"/>
    </source>
</evidence>
<dbReference type="InterPro" id="IPR035907">
    <property type="entry name" value="Hppk_sf"/>
</dbReference>
<evidence type="ECO:0000313" key="11">
    <source>
        <dbReference type="EMBL" id="CAB5006085.1"/>
    </source>
</evidence>
<evidence type="ECO:0000256" key="7">
    <source>
        <dbReference type="ARBA" id="ARBA00022909"/>
    </source>
</evidence>
<dbReference type="PROSITE" id="PS00794">
    <property type="entry name" value="HPPK"/>
    <property type="match status" value="1"/>
</dbReference>
<comment type="pathway">
    <text evidence="1">Cofactor biosynthesis; tetrahydrofolate biosynthesis; 2-amino-4-hydroxy-6-hydroxymethyl-7,8-dihydropteridine diphosphate from 7,8-dihydroneopterin triphosphate: step 4/4.</text>
</comment>
<keyword evidence="5" id="KW-0418">Kinase</keyword>
<dbReference type="AlphaFoldDB" id="A0A6J7E2Z6"/>
<dbReference type="GO" id="GO:0016301">
    <property type="term" value="F:kinase activity"/>
    <property type="evidence" value="ECO:0007669"/>
    <property type="project" value="UniProtKB-KW"/>
</dbReference>
<keyword evidence="4" id="KW-0547">Nucleotide-binding</keyword>